<gene>
    <name evidence="1" type="ORF">QQ008_19650</name>
</gene>
<name>A0ABT8KVG2_9BACT</name>
<dbReference type="Proteomes" id="UP001172082">
    <property type="component" value="Unassembled WGS sequence"/>
</dbReference>
<evidence type="ECO:0008006" key="3">
    <source>
        <dbReference type="Google" id="ProtNLM"/>
    </source>
</evidence>
<proteinExistence type="predicted"/>
<accession>A0ABT8KVG2</accession>
<keyword evidence="2" id="KW-1185">Reference proteome</keyword>
<organism evidence="1 2">
    <name type="scientific">Splendidivirga corallicola</name>
    <dbReference type="NCBI Taxonomy" id="3051826"/>
    <lineage>
        <taxon>Bacteria</taxon>
        <taxon>Pseudomonadati</taxon>
        <taxon>Bacteroidota</taxon>
        <taxon>Cytophagia</taxon>
        <taxon>Cytophagales</taxon>
        <taxon>Splendidivirgaceae</taxon>
        <taxon>Splendidivirga</taxon>
    </lineage>
</organism>
<protein>
    <recommendedName>
        <fullName evidence="3">Outer membrane protein beta-barrel domain-containing protein</fullName>
    </recommendedName>
</protein>
<evidence type="ECO:0000313" key="1">
    <source>
        <dbReference type="EMBL" id="MDN5203613.1"/>
    </source>
</evidence>
<reference evidence="1" key="1">
    <citation type="submission" date="2023-06" db="EMBL/GenBank/DDBJ databases">
        <title>Genomic of Parafulvivirga corallium.</title>
        <authorList>
            <person name="Wang G."/>
        </authorList>
    </citation>
    <scope>NUCLEOTIDE SEQUENCE</scope>
    <source>
        <strain evidence="1">BMA10</strain>
    </source>
</reference>
<sequence>MKKAIVLLFVFTAVFCLNPTESNAQAFQNGDINLGAGIGIGSRLVGNGGLPLAFHAEKGFTDAISAGLYLAFASYNYSYWKYTYFIIGARGAYHFAGLIDIPDALDLYAGLMLFYQNVSIKVRQDTFFNASSPGSVSLGAYAGARYYFTDKIAGFAELGTGIAWLQLGATFNLSR</sequence>
<evidence type="ECO:0000313" key="2">
    <source>
        <dbReference type="Proteomes" id="UP001172082"/>
    </source>
</evidence>
<dbReference type="RefSeq" id="WP_346753636.1">
    <property type="nucleotide sequence ID" value="NZ_JAUJEA010000008.1"/>
</dbReference>
<comment type="caution">
    <text evidence="1">The sequence shown here is derived from an EMBL/GenBank/DDBJ whole genome shotgun (WGS) entry which is preliminary data.</text>
</comment>
<dbReference type="EMBL" id="JAUJEA010000008">
    <property type="protein sequence ID" value="MDN5203613.1"/>
    <property type="molecule type" value="Genomic_DNA"/>
</dbReference>